<accession>A0AAW1IWB1</accession>
<dbReference type="Pfam" id="PF05603">
    <property type="entry name" value="Hikeshi-like_N"/>
    <property type="match status" value="1"/>
</dbReference>
<proteinExistence type="inferred from homology"/>
<dbReference type="EMBL" id="JASPKY010000523">
    <property type="protein sequence ID" value="KAK9694043.1"/>
    <property type="molecule type" value="Genomic_DNA"/>
</dbReference>
<dbReference type="GO" id="GO:0030544">
    <property type="term" value="F:Hsp70 protein binding"/>
    <property type="evidence" value="ECO:0007669"/>
    <property type="project" value="TreeGrafter"/>
</dbReference>
<comment type="similarity">
    <text evidence="1">Belongs to the OPI10 family.</text>
</comment>
<evidence type="ECO:0000313" key="4">
    <source>
        <dbReference type="EMBL" id="KAK9694043.1"/>
    </source>
</evidence>
<evidence type="ECO:0008006" key="6">
    <source>
        <dbReference type="Google" id="ProtNLM"/>
    </source>
</evidence>
<dbReference type="InterPro" id="IPR008493">
    <property type="entry name" value="Hikeshi-like_N"/>
</dbReference>
<name>A0AAW1IWB1_POPJA</name>
<dbReference type="GO" id="GO:0006606">
    <property type="term" value="P:protein import into nucleus"/>
    <property type="evidence" value="ECO:0007669"/>
    <property type="project" value="TreeGrafter"/>
</dbReference>
<dbReference type="InterPro" id="IPR031318">
    <property type="entry name" value="OPI10"/>
</dbReference>
<evidence type="ECO:0000259" key="2">
    <source>
        <dbReference type="Pfam" id="PF05603"/>
    </source>
</evidence>
<reference evidence="4 5" key="1">
    <citation type="journal article" date="2024" name="BMC Genomics">
        <title>De novo assembly and annotation of Popillia japonica's genome with initial clues to its potential as an invasive pest.</title>
        <authorList>
            <person name="Cucini C."/>
            <person name="Boschi S."/>
            <person name="Funari R."/>
            <person name="Cardaioli E."/>
            <person name="Iannotti N."/>
            <person name="Marturano G."/>
            <person name="Paoli F."/>
            <person name="Bruttini M."/>
            <person name="Carapelli A."/>
            <person name="Frati F."/>
            <person name="Nardi F."/>
        </authorList>
    </citation>
    <scope>NUCLEOTIDE SEQUENCE [LARGE SCALE GENOMIC DNA]</scope>
    <source>
        <strain evidence="4">DMR45628</strain>
    </source>
</reference>
<comment type="caution">
    <text evidence="4">The sequence shown here is derived from an EMBL/GenBank/DDBJ whole genome shotgun (WGS) entry which is preliminary data.</text>
</comment>
<organism evidence="4 5">
    <name type="scientific">Popillia japonica</name>
    <name type="common">Japanese beetle</name>
    <dbReference type="NCBI Taxonomy" id="7064"/>
    <lineage>
        <taxon>Eukaryota</taxon>
        <taxon>Metazoa</taxon>
        <taxon>Ecdysozoa</taxon>
        <taxon>Arthropoda</taxon>
        <taxon>Hexapoda</taxon>
        <taxon>Insecta</taxon>
        <taxon>Pterygota</taxon>
        <taxon>Neoptera</taxon>
        <taxon>Endopterygota</taxon>
        <taxon>Coleoptera</taxon>
        <taxon>Polyphaga</taxon>
        <taxon>Scarabaeiformia</taxon>
        <taxon>Scarabaeidae</taxon>
        <taxon>Rutelinae</taxon>
        <taxon>Popillia</taxon>
    </lineage>
</organism>
<dbReference type="Proteomes" id="UP001458880">
    <property type="component" value="Unassembled WGS sequence"/>
</dbReference>
<evidence type="ECO:0000259" key="3">
    <source>
        <dbReference type="Pfam" id="PF21057"/>
    </source>
</evidence>
<keyword evidence="5" id="KW-1185">Reference proteome</keyword>
<dbReference type="GO" id="GO:0061608">
    <property type="term" value="F:nuclear import signal receptor activity"/>
    <property type="evidence" value="ECO:0007669"/>
    <property type="project" value="TreeGrafter"/>
</dbReference>
<feature type="domain" description="Hikeshi-like N-terminal" evidence="2">
    <location>
        <begin position="5"/>
        <end position="132"/>
    </location>
</feature>
<dbReference type="InterPro" id="IPR048364">
    <property type="entry name" value="Hikeshi-like_C"/>
</dbReference>
<feature type="domain" description="Hikeshi-like C-terminal" evidence="3">
    <location>
        <begin position="135"/>
        <end position="193"/>
    </location>
</feature>
<dbReference type="GO" id="GO:0005829">
    <property type="term" value="C:cytosol"/>
    <property type="evidence" value="ECO:0007669"/>
    <property type="project" value="TreeGrafter"/>
</dbReference>
<evidence type="ECO:0000256" key="1">
    <source>
        <dbReference type="ARBA" id="ARBA00006623"/>
    </source>
</evidence>
<dbReference type="PANTHER" id="PTHR12925:SF0">
    <property type="entry name" value="PROTEIN HIKESHI"/>
    <property type="match status" value="1"/>
</dbReference>
<dbReference type="GO" id="GO:0005634">
    <property type="term" value="C:nucleus"/>
    <property type="evidence" value="ECO:0007669"/>
    <property type="project" value="TreeGrafter"/>
</dbReference>
<sequence length="194" mass="21941">MFGIIVSGRLVQTQFEQISETKFLTTIPEADNVNHIVVFLTGVMPFPEGTAGQVYFSWPDPTSPPNWQLLGHISNIKPSVIFKISALKKLNEIDNFNNVNAFGQQAICHNAQIGISIEPLANIQDICHNDSAEAYVTFAQKMLENFMNYILSFSTTQPQMIPNPTANYVPLSAVQNWYTNFERRLVQNPNFWKT</sequence>
<dbReference type="AlphaFoldDB" id="A0AAW1IWB1"/>
<gene>
    <name evidence="4" type="ORF">QE152_g33789</name>
</gene>
<dbReference type="Pfam" id="PF21057">
    <property type="entry name" value="Hikeshi-like_C"/>
    <property type="match status" value="1"/>
</dbReference>
<protein>
    <recommendedName>
        <fullName evidence="6">Hikeshi-like domain-containing protein</fullName>
    </recommendedName>
</protein>
<dbReference type="PANTHER" id="PTHR12925">
    <property type="entry name" value="HIKESHI FAMILY MEMBER"/>
    <property type="match status" value="1"/>
</dbReference>
<evidence type="ECO:0000313" key="5">
    <source>
        <dbReference type="Proteomes" id="UP001458880"/>
    </source>
</evidence>